<keyword evidence="5" id="KW-1185">Reference proteome</keyword>
<feature type="domain" description="HTH tetR-type" evidence="3">
    <location>
        <begin position="6"/>
        <end position="66"/>
    </location>
</feature>
<evidence type="ECO:0000256" key="2">
    <source>
        <dbReference type="PROSITE-ProRule" id="PRU00335"/>
    </source>
</evidence>
<dbReference type="PROSITE" id="PS50977">
    <property type="entry name" value="HTH_TETR_2"/>
    <property type="match status" value="1"/>
</dbReference>
<dbReference type="Gene3D" id="1.10.357.10">
    <property type="entry name" value="Tetracycline Repressor, domain 2"/>
    <property type="match status" value="1"/>
</dbReference>
<sequence>MADDRLDTRSHIRATALRLFRDRGYAATTMRAIAEEAGVATGNAYYHFASKDHLVQELYLDVNRDHAARVRATLDAGGDLTSRLRAVLLASVDAFGDYHAFGSEFVTVAIRPGSAASPFSPASAEARELSQALYREVVDGATPAVPEALRGELPELLWLAQLGVTLFWVHDGSPGARRTRALVEGAAPLVGRLVRLSRLPVLRGAVDDLLGLVRTVRA</sequence>
<dbReference type="InterPro" id="IPR001647">
    <property type="entry name" value="HTH_TetR"/>
</dbReference>
<evidence type="ECO:0000259" key="3">
    <source>
        <dbReference type="PROSITE" id="PS50977"/>
    </source>
</evidence>
<keyword evidence="1 2" id="KW-0238">DNA-binding</keyword>
<dbReference type="SUPFAM" id="SSF46689">
    <property type="entry name" value="Homeodomain-like"/>
    <property type="match status" value="1"/>
</dbReference>
<evidence type="ECO:0000313" key="4">
    <source>
        <dbReference type="EMBL" id="GIG22314.1"/>
    </source>
</evidence>
<dbReference type="GO" id="GO:0000976">
    <property type="term" value="F:transcription cis-regulatory region binding"/>
    <property type="evidence" value="ECO:0007669"/>
    <property type="project" value="TreeGrafter"/>
</dbReference>
<gene>
    <name evidence="4" type="ORF">Cch01nite_30380</name>
</gene>
<dbReference type="Pfam" id="PF17931">
    <property type="entry name" value="TetR_C_23"/>
    <property type="match status" value="1"/>
</dbReference>
<dbReference type="PANTHER" id="PTHR30055">
    <property type="entry name" value="HTH-TYPE TRANSCRIPTIONAL REGULATOR RUTR"/>
    <property type="match status" value="1"/>
</dbReference>
<dbReference type="PRINTS" id="PR00455">
    <property type="entry name" value="HTHTETR"/>
</dbReference>
<name>A0A919U3M9_9CELL</name>
<reference evidence="4" key="1">
    <citation type="submission" date="2021-01" db="EMBL/GenBank/DDBJ databases">
        <title>Whole genome shotgun sequence of Cellulomonas chitinilytica NBRC 110799.</title>
        <authorList>
            <person name="Komaki H."/>
            <person name="Tamura T."/>
        </authorList>
    </citation>
    <scope>NUCLEOTIDE SEQUENCE</scope>
    <source>
        <strain evidence="4">NBRC 110799</strain>
    </source>
</reference>
<dbReference type="PANTHER" id="PTHR30055:SF146">
    <property type="entry name" value="HTH-TYPE TRANSCRIPTIONAL DUAL REGULATOR CECR"/>
    <property type="match status" value="1"/>
</dbReference>
<dbReference type="SUPFAM" id="SSF48498">
    <property type="entry name" value="Tetracyclin repressor-like, C-terminal domain"/>
    <property type="match status" value="1"/>
</dbReference>
<proteinExistence type="predicted"/>
<dbReference type="AlphaFoldDB" id="A0A919U3M9"/>
<dbReference type="EMBL" id="BONK01000010">
    <property type="protein sequence ID" value="GIG22314.1"/>
    <property type="molecule type" value="Genomic_DNA"/>
</dbReference>
<feature type="DNA-binding region" description="H-T-H motif" evidence="2">
    <location>
        <begin position="29"/>
        <end position="48"/>
    </location>
</feature>
<dbReference type="InterPro" id="IPR009057">
    <property type="entry name" value="Homeodomain-like_sf"/>
</dbReference>
<dbReference type="InterPro" id="IPR036271">
    <property type="entry name" value="Tet_transcr_reg_TetR-rel_C_sf"/>
</dbReference>
<protein>
    <submittedName>
        <fullName evidence="4">TetR family transcriptional regulator</fullName>
    </submittedName>
</protein>
<accession>A0A919U3M9</accession>
<dbReference type="GO" id="GO:0003700">
    <property type="term" value="F:DNA-binding transcription factor activity"/>
    <property type="evidence" value="ECO:0007669"/>
    <property type="project" value="TreeGrafter"/>
</dbReference>
<dbReference type="Proteomes" id="UP000632740">
    <property type="component" value="Unassembled WGS sequence"/>
</dbReference>
<dbReference type="RefSeq" id="WP_203756805.1">
    <property type="nucleotide sequence ID" value="NZ_BONK01000010.1"/>
</dbReference>
<comment type="caution">
    <text evidence="4">The sequence shown here is derived from an EMBL/GenBank/DDBJ whole genome shotgun (WGS) entry which is preliminary data.</text>
</comment>
<organism evidence="4 5">
    <name type="scientific">Cellulomonas chitinilytica</name>
    <dbReference type="NCBI Taxonomy" id="398759"/>
    <lineage>
        <taxon>Bacteria</taxon>
        <taxon>Bacillati</taxon>
        <taxon>Actinomycetota</taxon>
        <taxon>Actinomycetes</taxon>
        <taxon>Micrococcales</taxon>
        <taxon>Cellulomonadaceae</taxon>
        <taxon>Cellulomonas</taxon>
    </lineage>
</organism>
<evidence type="ECO:0000256" key="1">
    <source>
        <dbReference type="ARBA" id="ARBA00023125"/>
    </source>
</evidence>
<dbReference type="Pfam" id="PF00440">
    <property type="entry name" value="TetR_N"/>
    <property type="match status" value="1"/>
</dbReference>
<dbReference type="PROSITE" id="PS01081">
    <property type="entry name" value="HTH_TETR_1"/>
    <property type="match status" value="1"/>
</dbReference>
<dbReference type="InterPro" id="IPR041673">
    <property type="entry name" value="TetR_C_23"/>
</dbReference>
<dbReference type="InterPro" id="IPR050109">
    <property type="entry name" value="HTH-type_TetR-like_transc_reg"/>
</dbReference>
<evidence type="ECO:0000313" key="5">
    <source>
        <dbReference type="Proteomes" id="UP000632740"/>
    </source>
</evidence>
<dbReference type="InterPro" id="IPR023772">
    <property type="entry name" value="DNA-bd_HTH_TetR-type_CS"/>
</dbReference>